<sequence length="398" mass="41217">MKSFSPTFVVLAATLAVQSLVAMSLITLPAVAPAVAQTLGISPAYVGLYIALAYLGAMSASLVSGGLVRRYGAIRSSQAGLALCACGLALSIVPSPAATTAGALLVGLGYGPITPASSHLLARSTPAHRMSFVFSIKQTGVPLGGVLAGAIVPGLADLTGWQIAFLIVAVLNLVCAIAIQPLCRKLDADRDRERKLSLGTGLIGPLRLVFSRRSLAVLAAVSFLFSITQLSLTTYLATFLHEDMSMDLVAAGFILAAAQVAGVAGRLLWGYVSDRFAGPVNTLALLALLILICAAAIPWLSTDNPWLMWLVLAVFGSCAVGWNGVYLAEVARQAPPGQAGIATGGALSMTFLGVVVGPPLFGLIATTVHSYGLAYASLAVPALLCLWLLWRYRAAFRP</sequence>
<dbReference type="Gene3D" id="1.20.1250.20">
    <property type="entry name" value="MFS general substrate transporter like domains"/>
    <property type="match status" value="2"/>
</dbReference>
<evidence type="ECO:0000313" key="7">
    <source>
        <dbReference type="Proteomes" id="UP000580517"/>
    </source>
</evidence>
<feature type="transmembrane region" description="Helical" evidence="4">
    <location>
        <begin position="161"/>
        <end position="183"/>
    </location>
</feature>
<dbReference type="InterPro" id="IPR020846">
    <property type="entry name" value="MFS_dom"/>
</dbReference>
<organism evidence="6 7">
    <name type="scientific">Allopusillimonas soli</name>
    <dbReference type="NCBI Taxonomy" id="659016"/>
    <lineage>
        <taxon>Bacteria</taxon>
        <taxon>Pseudomonadati</taxon>
        <taxon>Pseudomonadota</taxon>
        <taxon>Betaproteobacteria</taxon>
        <taxon>Burkholderiales</taxon>
        <taxon>Alcaligenaceae</taxon>
        <taxon>Allopusillimonas</taxon>
    </lineage>
</organism>
<accession>A0A853FI51</accession>
<keyword evidence="7" id="KW-1185">Reference proteome</keyword>
<comment type="caution">
    <text evidence="6">The sequence shown here is derived from an EMBL/GenBank/DDBJ whole genome shotgun (WGS) entry which is preliminary data.</text>
</comment>
<dbReference type="InterPro" id="IPR036259">
    <property type="entry name" value="MFS_trans_sf"/>
</dbReference>
<gene>
    <name evidence="6" type="ORF">H0A68_12290</name>
</gene>
<dbReference type="GO" id="GO:0022857">
    <property type="term" value="F:transmembrane transporter activity"/>
    <property type="evidence" value="ECO:0007669"/>
    <property type="project" value="InterPro"/>
</dbReference>
<evidence type="ECO:0000256" key="4">
    <source>
        <dbReference type="SAM" id="Phobius"/>
    </source>
</evidence>
<dbReference type="PROSITE" id="PS50850">
    <property type="entry name" value="MFS"/>
    <property type="match status" value="1"/>
</dbReference>
<evidence type="ECO:0000259" key="5">
    <source>
        <dbReference type="PROSITE" id="PS50850"/>
    </source>
</evidence>
<evidence type="ECO:0000256" key="3">
    <source>
        <dbReference type="ARBA" id="ARBA00023136"/>
    </source>
</evidence>
<name>A0A853FI51_9BURK</name>
<feature type="transmembrane region" description="Helical" evidence="4">
    <location>
        <begin position="248"/>
        <end position="268"/>
    </location>
</feature>
<feature type="transmembrane region" description="Helical" evidence="4">
    <location>
        <begin position="371"/>
        <end position="390"/>
    </location>
</feature>
<keyword evidence="2 4" id="KW-1133">Transmembrane helix</keyword>
<dbReference type="OrthoDB" id="8724598at2"/>
<dbReference type="SUPFAM" id="SSF103473">
    <property type="entry name" value="MFS general substrate transporter"/>
    <property type="match status" value="1"/>
</dbReference>
<dbReference type="RefSeq" id="WP_129969223.1">
    <property type="nucleotide sequence ID" value="NZ_JACCEW010000003.1"/>
</dbReference>
<dbReference type="AlphaFoldDB" id="A0A853FI51"/>
<feature type="transmembrane region" description="Helical" evidence="4">
    <location>
        <begin position="280"/>
        <end position="300"/>
    </location>
</feature>
<evidence type="ECO:0000313" key="6">
    <source>
        <dbReference type="EMBL" id="NYT37656.1"/>
    </source>
</evidence>
<evidence type="ECO:0000256" key="1">
    <source>
        <dbReference type="ARBA" id="ARBA00022692"/>
    </source>
</evidence>
<keyword evidence="3 4" id="KW-0472">Membrane</keyword>
<dbReference type="PANTHER" id="PTHR23527:SF1">
    <property type="entry name" value="BLL3282 PROTEIN"/>
    <property type="match status" value="1"/>
</dbReference>
<feature type="transmembrane region" description="Helical" evidence="4">
    <location>
        <begin position="306"/>
        <end position="328"/>
    </location>
</feature>
<dbReference type="InterPro" id="IPR011701">
    <property type="entry name" value="MFS"/>
</dbReference>
<feature type="domain" description="Major facilitator superfamily (MFS) profile" evidence="5">
    <location>
        <begin position="8"/>
        <end position="397"/>
    </location>
</feature>
<dbReference type="Proteomes" id="UP000580517">
    <property type="component" value="Unassembled WGS sequence"/>
</dbReference>
<protein>
    <submittedName>
        <fullName evidence="6">MFS transporter</fullName>
    </submittedName>
</protein>
<feature type="transmembrane region" description="Helical" evidence="4">
    <location>
        <begin position="215"/>
        <end position="236"/>
    </location>
</feature>
<reference evidence="6 7" key="1">
    <citation type="submission" date="2020-07" db="EMBL/GenBank/DDBJ databases">
        <title>Taxonomic revisions and descriptions of new bacterial species based on genomic comparisons in the high-G+C-content subgroup of the family Alcaligenaceae.</title>
        <authorList>
            <person name="Szabo A."/>
            <person name="Felfoldi T."/>
        </authorList>
    </citation>
    <scope>NUCLEOTIDE SEQUENCE [LARGE SCALE GENOMIC DNA]</scope>
    <source>
        <strain evidence="6 7">DSM 25264</strain>
    </source>
</reference>
<feature type="transmembrane region" description="Helical" evidence="4">
    <location>
        <begin position="340"/>
        <end position="365"/>
    </location>
</feature>
<dbReference type="EMBL" id="JACCEW010000003">
    <property type="protein sequence ID" value="NYT37656.1"/>
    <property type="molecule type" value="Genomic_DNA"/>
</dbReference>
<feature type="transmembrane region" description="Helical" evidence="4">
    <location>
        <begin position="46"/>
        <end position="68"/>
    </location>
</feature>
<dbReference type="PANTHER" id="PTHR23527">
    <property type="entry name" value="BLL3282 PROTEIN"/>
    <property type="match status" value="1"/>
</dbReference>
<evidence type="ECO:0000256" key="2">
    <source>
        <dbReference type="ARBA" id="ARBA00022989"/>
    </source>
</evidence>
<dbReference type="Pfam" id="PF07690">
    <property type="entry name" value="MFS_1"/>
    <property type="match status" value="1"/>
</dbReference>
<keyword evidence="1 4" id="KW-0812">Transmembrane</keyword>
<proteinExistence type="predicted"/>
<feature type="transmembrane region" description="Helical" evidence="4">
    <location>
        <begin position="80"/>
        <end position="97"/>
    </location>
</feature>
<dbReference type="InterPro" id="IPR052952">
    <property type="entry name" value="MFS-Transporter"/>
</dbReference>